<feature type="domain" description="CHAT" evidence="11">
    <location>
        <begin position="1121"/>
        <end position="1458"/>
    </location>
</feature>
<name>M4ZM31_9BRAD</name>
<comment type="similarity">
    <text evidence="2">Belongs to the kinesin light chain family.</text>
</comment>
<evidence type="ECO:0000256" key="9">
    <source>
        <dbReference type="ARBA" id="ARBA00023212"/>
    </source>
</evidence>
<dbReference type="eggNOG" id="COG4995">
    <property type="taxonomic scope" value="Bacteria"/>
</dbReference>
<dbReference type="InterPro" id="IPR002151">
    <property type="entry name" value="Kinesin_light"/>
</dbReference>
<feature type="repeat" description="TPR" evidence="10">
    <location>
        <begin position="95"/>
        <end position="128"/>
    </location>
</feature>
<dbReference type="HOGENOM" id="CLU_250613_0_0_5"/>
<dbReference type="InterPro" id="IPR011990">
    <property type="entry name" value="TPR-like_helical_dom_sf"/>
</dbReference>
<dbReference type="GO" id="GO:0007018">
    <property type="term" value="P:microtubule-based movement"/>
    <property type="evidence" value="ECO:0007669"/>
    <property type="project" value="TreeGrafter"/>
</dbReference>
<proteinExistence type="inferred from homology"/>
<dbReference type="InterPro" id="IPR019734">
    <property type="entry name" value="TPR_rpt"/>
</dbReference>
<dbReference type="Proteomes" id="UP000011841">
    <property type="component" value="Chromosome"/>
</dbReference>
<evidence type="ECO:0000256" key="1">
    <source>
        <dbReference type="ARBA" id="ARBA00004245"/>
    </source>
</evidence>
<dbReference type="GO" id="GO:0005874">
    <property type="term" value="C:microtubule"/>
    <property type="evidence" value="ECO:0007669"/>
    <property type="project" value="UniProtKB-KW"/>
</dbReference>
<comment type="subcellular location">
    <subcellularLocation>
        <location evidence="1">Cytoplasm</location>
        <location evidence="1">Cytoskeleton</location>
    </subcellularLocation>
</comment>
<keyword evidence="7" id="KW-0175">Coiled coil</keyword>
<dbReference type="eggNOG" id="COG0457">
    <property type="taxonomic scope" value="Bacteria"/>
</dbReference>
<sequence>MVISPAIAGAEDPSAIFKRYQAAIESRDNAAAVREGEQYEIAIRKKFGVDHEAYAAALHNLGLAHERLRAWSTAEGYYNRALAIRQVRGKSTDLAWTLFNLSNIYREQRKFAEADANLRRALDIREKALGPDNLDVAQTLFNLGVLKRLESKLRESEEFSQRAALIREKAPGASAAVRIQSLNELGLISYQQRKFIEAEAAYKRALPIGESGNLKADLAWTLLSLANVQVDQKKYDDAEASLARAVELRQQVLGRDHLDTAQALHNLGRVGRLSKKFANAEKNLRAALDIREKAGASALAIAYSCYELGLNDYQQQKYASAEAWYKKGLPLAEQALSPLDLANYLYDFALTYRPLGEHGQAEALIRRALPVFEQKLGANSSKVQNALLELAFAVRSQGRFDEALDLVKRGFAIQEANLGSDHPDVIAGIAKLGRLYLDDLKYAEAEQTLLRALAIKSKKLGADHPDLLPQLKALAETYRALGRTDDAEQQYQRMLTIKEKTLKPVDASLTETLLALSDLYSDQGKTSEAEAVDRRLLAIRDEALRANEVDAAKMLDELAGKYKDRMLFADAEKLYRAALDIQQSKSIEDEATASMSSGLASVMRSQGRLSDAEALHKRSLAIRERLLGPEDSKVAASLTNLALVVSDLGRDSEAESLYKRALAIYGRLDQLYPSRMAFDDRIVTPLNNLASIYNDQGRFDEAETLYQKVVTIRTQLYGVGDSGVARTLNNLGALNRVQGRLEKAEEFSSRALPIAEKTAGPKSPLFAYILRSLALTYQMQGRYAEADQLYQKTLDIAQRSGFGQSLQKAGALNDAGSLYLLQTRYPEAEAALSEALAIRTDKLGALHPDTAETLQLLARVSEAAGKREDALDYSRRATAALVTGAAGASVSIQKGDSRARRQTHADYFEQHLRSLSLLRGSAAAQSSPEADEEAFKTAQWATHSSAAVALQQMAARFATGSGELLSLARERQDLDASWRELDQRLAEAMSKTETSATRASTGELRAQVAALEGRRREIGAELDAKFPEYAALVSPKPLSIGRAKALLGPDEALVYFVVGERKSYVFALTREGMSWRELAPGAAVLSEKVKNLRRGLHDFEDQRLEFLRSGKRLELFDPSIAHELYTTLLSPVDELVGSKQHVLVVPSGPLTTLPFHLLVTAKPPIAKPDLKDIGVYRDVAWLIKRQAVTVLPSVSSLEALRASTARQPAAKAMIGFGDPIFDPAERGRALADQRAAGRVAANTRAYTDFWKGAGLDRANLARSLPSLLDTATELKTVAKNLGAPASDVLLDRDATEANVKTRPLTDYRVVYFATHGLVAGDVTGVGEPSLALTLPKEPSPLDDGLLTASEIAQLKLNADWVVLSACNTMAGDKPGAEALSGLARAFFYAGARALLVSHWSIDSTSATRLTTATFARIADQSTLGRSEALRRAMIDYMNDNANPLNAYPAFWAPFSVVGEGSLR</sequence>
<evidence type="ECO:0000256" key="3">
    <source>
        <dbReference type="ARBA" id="ARBA00022490"/>
    </source>
</evidence>
<organism evidence="12 13">
    <name type="scientific">Bradyrhizobium oligotrophicum S58</name>
    <dbReference type="NCBI Taxonomy" id="1245469"/>
    <lineage>
        <taxon>Bacteria</taxon>
        <taxon>Pseudomonadati</taxon>
        <taxon>Pseudomonadota</taxon>
        <taxon>Alphaproteobacteria</taxon>
        <taxon>Hyphomicrobiales</taxon>
        <taxon>Nitrobacteraceae</taxon>
        <taxon>Bradyrhizobium</taxon>
    </lineage>
</organism>
<dbReference type="Pfam" id="PF13424">
    <property type="entry name" value="TPR_12"/>
    <property type="match status" value="7"/>
</dbReference>
<keyword evidence="5" id="KW-0677">Repeat</keyword>
<dbReference type="Gene3D" id="1.25.40.10">
    <property type="entry name" value="Tetratricopeptide repeat domain"/>
    <property type="match status" value="6"/>
</dbReference>
<dbReference type="EMBL" id="AP012603">
    <property type="protein sequence ID" value="BAM87295.1"/>
    <property type="molecule type" value="Genomic_DNA"/>
</dbReference>
<evidence type="ECO:0000256" key="6">
    <source>
        <dbReference type="ARBA" id="ARBA00022803"/>
    </source>
</evidence>
<dbReference type="PROSITE" id="PS50005">
    <property type="entry name" value="TPR"/>
    <property type="match status" value="2"/>
</dbReference>
<dbReference type="GO" id="GO:0019894">
    <property type="term" value="F:kinesin binding"/>
    <property type="evidence" value="ECO:0007669"/>
    <property type="project" value="TreeGrafter"/>
</dbReference>
<evidence type="ECO:0000256" key="5">
    <source>
        <dbReference type="ARBA" id="ARBA00022737"/>
    </source>
</evidence>
<feature type="repeat" description="TPR" evidence="10">
    <location>
        <begin position="767"/>
        <end position="800"/>
    </location>
</feature>
<evidence type="ECO:0000313" key="12">
    <source>
        <dbReference type="EMBL" id="BAM87295.1"/>
    </source>
</evidence>
<evidence type="ECO:0000259" key="11">
    <source>
        <dbReference type="Pfam" id="PF12770"/>
    </source>
</evidence>
<protein>
    <recommendedName>
        <fullName evidence="11">CHAT domain-containing protein</fullName>
    </recommendedName>
</protein>
<reference evidence="12 13" key="1">
    <citation type="journal article" date="2013" name="Appl. Environ. Microbiol.">
        <title>Genome analysis suggests that the soil oligotrophic bacterium Agromonas oligotrophica (Bradyrhizobium oligotrophicum) is a nitrogen-fixing symbiont of Aeschynomene indica.</title>
        <authorList>
            <person name="Okubo T."/>
            <person name="Fukushima S."/>
            <person name="Itakura M."/>
            <person name="Oshima K."/>
            <person name="Longtonglang A."/>
            <person name="Teaumroong N."/>
            <person name="Mitsui H."/>
            <person name="Hattori M."/>
            <person name="Hattori R."/>
            <person name="Hattori T."/>
            <person name="Minamisawa K."/>
        </authorList>
    </citation>
    <scope>NUCLEOTIDE SEQUENCE [LARGE SCALE GENOMIC DNA]</scope>
    <source>
        <strain evidence="12 13">S58</strain>
    </source>
</reference>
<dbReference type="PANTHER" id="PTHR45783">
    <property type="entry name" value="KINESIN LIGHT CHAIN"/>
    <property type="match status" value="1"/>
</dbReference>
<dbReference type="KEGG" id="aol:S58_12850"/>
<evidence type="ECO:0000256" key="10">
    <source>
        <dbReference type="PROSITE-ProRule" id="PRU00339"/>
    </source>
</evidence>
<dbReference type="Pfam" id="PF12770">
    <property type="entry name" value="CHAT"/>
    <property type="match status" value="1"/>
</dbReference>
<dbReference type="SMART" id="SM00028">
    <property type="entry name" value="TPR"/>
    <property type="match status" value="19"/>
</dbReference>
<dbReference type="GO" id="GO:0005737">
    <property type="term" value="C:cytoplasm"/>
    <property type="evidence" value="ECO:0007669"/>
    <property type="project" value="TreeGrafter"/>
</dbReference>
<accession>M4ZM31</accession>
<evidence type="ECO:0000256" key="4">
    <source>
        <dbReference type="ARBA" id="ARBA00022701"/>
    </source>
</evidence>
<keyword evidence="6 10" id="KW-0802">TPR repeat</keyword>
<keyword evidence="4" id="KW-0493">Microtubule</keyword>
<dbReference type="Pfam" id="PF13176">
    <property type="entry name" value="TPR_7"/>
    <property type="match status" value="1"/>
</dbReference>
<dbReference type="Pfam" id="PF13374">
    <property type="entry name" value="TPR_10"/>
    <property type="match status" value="3"/>
</dbReference>
<dbReference type="PATRIC" id="fig|1245469.3.peg.1317"/>
<dbReference type="STRING" id="1245469.S58_12850"/>
<dbReference type="InterPro" id="IPR024983">
    <property type="entry name" value="CHAT_dom"/>
</dbReference>
<dbReference type="SUPFAM" id="SSF48452">
    <property type="entry name" value="TPR-like"/>
    <property type="match status" value="5"/>
</dbReference>
<evidence type="ECO:0000256" key="8">
    <source>
        <dbReference type="ARBA" id="ARBA00023175"/>
    </source>
</evidence>
<evidence type="ECO:0000256" key="2">
    <source>
        <dbReference type="ARBA" id="ARBA00009622"/>
    </source>
</evidence>
<dbReference type="GO" id="GO:0005871">
    <property type="term" value="C:kinesin complex"/>
    <property type="evidence" value="ECO:0007669"/>
    <property type="project" value="InterPro"/>
</dbReference>
<keyword evidence="3" id="KW-0963">Cytoplasm</keyword>
<evidence type="ECO:0000313" key="13">
    <source>
        <dbReference type="Proteomes" id="UP000011841"/>
    </source>
</evidence>
<keyword evidence="9" id="KW-0206">Cytoskeleton</keyword>
<keyword evidence="8" id="KW-0505">Motor protein</keyword>
<dbReference type="PANTHER" id="PTHR45783:SF3">
    <property type="entry name" value="KINESIN LIGHT CHAIN"/>
    <property type="match status" value="1"/>
</dbReference>
<gene>
    <name evidence="12" type="ORF">S58_12850</name>
</gene>
<evidence type="ECO:0000256" key="7">
    <source>
        <dbReference type="ARBA" id="ARBA00023054"/>
    </source>
</evidence>
<keyword evidence="13" id="KW-1185">Reference proteome</keyword>